<evidence type="ECO:0000313" key="1">
    <source>
        <dbReference type="EMBL" id="MBC5622578.1"/>
    </source>
</evidence>
<comment type="caution">
    <text evidence="1">The sequence shown here is derived from an EMBL/GenBank/DDBJ whole genome shotgun (WGS) entry which is preliminary data.</text>
</comment>
<accession>A0ABR7D3Q8</accession>
<reference evidence="1 2" key="1">
    <citation type="submission" date="2020-08" db="EMBL/GenBank/DDBJ databases">
        <title>Genome public.</title>
        <authorList>
            <person name="Liu C."/>
            <person name="Sun Q."/>
        </authorList>
    </citation>
    <scope>NUCLEOTIDE SEQUENCE [LARGE SCALE GENOMIC DNA]</scope>
    <source>
        <strain evidence="1 2">NSJ-56</strain>
    </source>
</reference>
<dbReference type="Proteomes" id="UP000646484">
    <property type="component" value="Unassembled WGS sequence"/>
</dbReference>
<organism evidence="1 2">
    <name type="scientific">Butyricimonas hominis</name>
    <dbReference type="NCBI Taxonomy" id="2763032"/>
    <lineage>
        <taxon>Bacteria</taxon>
        <taxon>Pseudomonadati</taxon>
        <taxon>Bacteroidota</taxon>
        <taxon>Bacteroidia</taxon>
        <taxon>Bacteroidales</taxon>
        <taxon>Odoribacteraceae</taxon>
        <taxon>Butyricimonas</taxon>
    </lineage>
</organism>
<name>A0ABR7D3Q8_9BACT</name>
<dbReference type="InterPro" id="IPR032299">
    <property type="entry name" value="DUF4843"/>
</dbReference>
<dbReference type="Pfam" id="PF16132">
    <property type="entry name" value="DUF4843"/>
    <property type="match status" value="1"/>
</dbReference>
<dbReference type="EMBL" id="JACOOH010000007">
    <property type="protein sequence ID" value="MBC5622578.1"/>
    <property type="molecule type" value="Genomic_DNA"/>
</dbReference>
<gene>
    <name evidence="1" type="ORF">H8S64_15890</name>
</gene>
<dbReference type="PROSITE" id="PS51257">
    <property type="entry name" value="PROKAR_LIPOPROTEIN"/>
    <property type="match status" value="1"/>
</dbReference>
<dbReference type="RefSeq" id="WP_186977363.1">
    <property type="nucleotide sequence ID" value="NZ_JACOOH010000007.1"/>
</dbReference>
<protein>
    <submittedName>
        <fullName evidence="1">DUF4843 domain-containing protein</fullName>
    </submittedName>
</protein>
<keyword evidence="2" id="KW-1185">Reference proteome</keyword>
<evidence type="ECO:0000313" key="2">
    <source>
        <dbReference type="Proteomes" id="UP000646484"/>
    </source>
</evidence>
<sequence length="222" mass="25288">MNRWFIISIFLTILLASCEKDQIGRYDLEHYVYFTMSEEQDTLLSFANYPGADTHDLYFEVNLMGNLLASPRAFKLAVIDSLTTATSDLYEFDSEPYFGAGQDKDTIKVTVKKNAMLKEKDATLVVAVVANENFEPGFVGQRYITIHFNDKDAAPLWWDSTFEIYFGPWSRVKLDALVACTGKNDFSDVEEPALRKYAIQLKKYIKDEGITDNGEEIIIPVN</sequence>
<proteinExistence type="predicted"/>